<name>A0AAD6FY23_9EURO</name>
<reference evidence="1" key="2">
    <citation type="journal article" date="2023" name="IMA Fungus">
        <title>Comparative genomic study of the Penicillium genus elucidates a diverse pangenome and 15 lateral gene transfer events.</title>
        <authorList>
            <person name="Petersen C."/>
            <person name="Sorensen T."/>
            <person name="Nielsen M.R."/>
            <person name="Sondergaard T.E."/>
            <person name="Sorensen J.L."/>
            <person name="Fitzpatrick D.A."/>
            <person name="Frisvad J.C."/>
            <person name="Nielsen K.L."/>
        </authorList>
    </citation>
    <scope>NUCLEOTIDE SEQUENCE</scope>
    <source>
        <strain evidence="1">IBT 16125</strain>
    </source>
</reference>
<dbReference type="RefSeq" id="XP_056760808.1">
    <property type="nucleotide sequence ID" value="XM_056916054.1"/>
</dbReference>
<gene>
    <name evidence="1" type="ORF">N7458_012673</name>
</gene>
<sequence>MPGSPYKKRNDNLGLYVIQDILEYTFLDKAFTKYKKSLSASARSKTKGTLYKYRKEATINLRHLDEYSRNAIIGYTRSSIFAYYVSIRDNT</sequence>
<proteinExistence type="predicted"/>
<evidence type="ECO:0000313" key="2">
    <source>
        <dbReference type="Proteomes" id="UP001213681"/>
    </source>
</evidence>
<dbReference type="EMBL" id="JAPVEA010000009">
    <property type="protein sequence ID" value="KAJ5433517.1"/>
    <property type="molecule type" value="Genomic_DNA"/>
</dbReference>
<dbReference type="AlphaFoldDB" id="A0AAD6FY23"/>
<evidence type="ECO:0000313" key="1">
    <source>
        <dbReference type="EMBL" id="KAJ5433517.1"/>
    </source>
</evidence>
<keyword evidence="2" id="KW-1185">Reference proteome</keyword>
<dbReference type="Proteomes" id="UP001213681">
    <property type="component" value="Unassembled WGS sequence"/>
</dbReference>
<dbReference type="GeneID" id="81606297"/>
<accession>A0AAD6FY23</accession>
<reference evidence="1" key="1">
    <citation type="submission" date="2022-12" db="EMBL/GenBank/DDBJ databases">
        <authorList>
            <person name="Petersen C."/>
        </authorList>
    </citation>
    <scope>NUCLEOTIDE SEQUENCE</scope>
    <source>
        <strain evidence="1">IBT 16125</strain>
    </source>
</reference>
<comment type="caution">
    <text evidence="1">The sequence shown here is derived from an EMBL/GenBank/DDBJ whole genome shotgun (WGS) entry which is preliminary data.</text>
</comment>
<protein>
    <submittedName>
        <fullName evidence="1">FluG domain protein</fullName>
    </submittedName>
</protein>
<organism evidence="1 2">
    <name type="scientific">Penicillium daleae</name>
    <dbReference type="NCBI Taxonomy" id="63821"/>
    <lineage>
        <taxon>Eukaryota</taxon>
        <taxon>Fungi</taxon>
        <taxon>Dikarya</taxon>
        <taxon>Ascomycota</taxon>
        <taxon>Pezizomycotina</taxon>
        <taxon>Eurotiomycetes</taxon>
        <taxon>Eurotiomycetidae</taxon>
        <taxon>Eurotiales</taxon>
        <taxon>Aspergillaceae</taxon>
        <taxon>Penicillium</taxon>
    </lineage>
</organism>